<protein>
    <submittedName>
        <fullName evidence="2">Uncharacterized protein</fullName>
    </submittedName>
</protein>
<evidence type="ECO:0000313" key="1">
    <source>
        <dbReference type="EMBL" id="MDZ5008887.1"/>
    </source>
</evidence>
<dbReference type="Proteomes" id="UP000481454">
    <property type="component" value="Unassembled WGS sequence"/>
</dbReference>
<dbReference type="EMBL" id="JAALLZ010000003">
    <property type="protein sequence ID" value="NGU30432.1"/>
    <property type="molecule type" value="Genomic_DNA"/>
</dbReference>
<reference evidence="1" key="1">
    <citation type="submission" date="2019-11" db="EMBL/GenBank/DDBJ databases">
        <title>Characterization of Clostridium perfringens isolates from swine manure treated agricultural soils.</title>
        <authorList>
            <person name="Wushke S.T."/>
        </authorList>
    </citation>
    <scope>NUCLEOTIDE SEQUENCE</scope>
    <source>
        <strain evidence="1">V2</strain>
    </source>
</reference>
<dbReference type="EMBL" id="WNVM01000004">
    <property type="protein sequence ID" value="MDZ5008887.1"/>
    <property type="molecule type" value="Genomic_DNA"/>
</dbReference>
<accession>A0AAP6WNV2</accession>
<dbReference type="RefSeq" id="WP_003455647.1">
    <property type="nucleotide sequence ID" value="NZ_CATNWT010000001.1"/>
</dbReference>
<proteinExistence type="predicted"/>
<reference evidence="2 3" key="2">
    <citation type="submission" date="2020-02" db="EMBL/GenBank/DDBJ databases">
        <title>Genomic Insights into the Phylogeny and Genetic Plasticity of the Human and Animal Enteric Pathogen Clostridium perfringens.</title>
        <authorList>
            <person name="Feng Y."/>
            <person name="Hu Y."/>
        </authorList>
    </citation>
    <scope>NUCLEOTIDE SEQUENCE [LARGE SCALE GENOMIC DNA]</scope>
    <source>
        <strain evidence="2 3">CP-40</strain>
    </source>
</reference>
<name>A0AAP6WNV2_CLOPF</name>
<evidence type="ECO:0000313" key="2">
    <source>
        <dbReference type="EMBL" id="NGU30432.1"/>
    </source>
</evidence>
<organism evidence="2 3">
    <name type="scientific">Clostridium perfringens</name>
    <dbReference type="NCBI Taxonomy" id="1502"/>
    <lineage>
        <taxon>Bacteria</taxon>
        <taxon>Bacillati</taxon>
        <taxon>Bacillota</taxon>
        <taxon>Clostridia</taxon>
        <taxon>Eubacteriales</taxon>
        <taxon>Clostridiaceae</taxon>
        <taxon>Clostridium</taxon>
    </lineage>
</organism>
<comment type="caution">
    <text evidence="2">The sequence shown here is derived from an EMBL/GenBank/DDBJ whole genome shotgun (WGS) entry which is preliminary data.</text>
</comment>
<dbReference type="AlphaFoldDB" id="A0AAP6WNV2"/>
<evidence type="ECO:0000313" key="3">
    <source>
        <dbReference type="Proteomes" id="UP000481454"/>
    </source>
</evidence>
<gene>
    <name evidence="2" type="ORF">G6Z34_09945</name>
    <name evidence="1" type="ORF">GNF77_08120</name>
</gene>
<sequence>MSRAVNDATLKKAGDVFQYYIALRNCFNMKNGDKIQIEINGDVSLISEKPEDSFQIEVKHHFGKHSLSDRNIDFWKTLSNWYIDFERISIFSSLVLYTTSSINLTSPFYDWNNKDENEKLSLLLKIGSDQKDDEETFRKFYNKIFDKDFYDEDRLKIILSRFTIEHNQRKISGISNEFDCYVGHIPEENRDNYIDALLGRILALVKYPPYRWELSRQDFDKILQQESSAYSNSGEKPLPDIFSDEEVSDDEKEALINKNFVEEIKRIQYEDVIQDAISDYWKTNMTIIKYFKEDFLYNRSLPKYKNTLLKNLKYRKRDSVILSKNKSRDEQIDNSQLLYNDVMRWEAKDFGSIIKNQDYFQRGVIHTIVDDKEFSWDVGERK</sequence>
<dbReference type="Proteomes" id="UP001292368">
    <property type="component" value="Unassembled WGS sequence"/>
</dbReference>